<evidence type="ECO:0000313" key="1">
    <source>
        <dbReference type="EMBL" id="OYD15123.1"/>
    </source>
</evidence>
<accession>A0A235BRL7</accession>
<name>A0A235BRL7_UNCW3</name>
<organism evidence="1 3">
    <name type="scientific">candidate division WOR-3 bacterium JGI_Cruoil_03_51_56</name>
    <dbReference type="NCBI Taxonomy" id="1973747"/>
    <lineage>
        <taxon>Bacteria</taxon>
        <taxon>Bacteria division WOR-3</taxon>
    </lineage>
</organism>
<dbReference type="NCBIfam" id="TIGR04138">
    <property type="entry name" value="Plancto_Ver_chp"/>
    <property type="match status" value="1"/>
</dbReference>
<dbReference type="EMBL" id="NOZP01000122">
    <property type="protein sequence ID" value="OYD15123.1"/>
    <property type="molecule type" value="Genomic_DNA"/>
</dbReference>
<sequence>MPNRLERIIENDPKFGIEAYLFVFEALAVAQKLFKHKRHVTGKELLEGIKALAHERYGRIAKSVLNSWGVHTTDDFGTIVFHLVNAGLMSKTTKDRPEDFHAVYDFDQAFIRDYHISDESHNH</sequence>
<evidence type="ECO:0000313" key="2">
    <source>
        <dbReference type="EMBL" id="OYD15484.1"/>
    </source>
</evidence>
<proteinExistence type="predicted"/>
<reference evidence="1 3" key="1">
    <citation type="submission" date="2017-07" db="EMBL/GenBank/DDBJ databases">
        <title>Recovery of genomes from metagenomes via a dereplication, aggregation, and scoring strategy.</title>
        <authorList>
            <person name="Sieber C.M."/>
            <person name="Probst A.J."/>
            <person name="Sharrar A."/>
            <person name="Thomas B.C."/>
            <person name="Hess M."/>
            <person name="Tringe S.G."/>
            <person name="Banfield J.F."/>
        </authorList>
    </citation>
    <scope>NUCLEOTIDE SEQUENCE [LARGE SCALE GENOMIC DNA]</scope>
    <source>
        <strain evidence="1">JGI_Cruoil_03_51_56</strain>
    </source>
</reference>
<dbReference type="EMBL" id="NOZP01000098">
    <property type="protein sequence ID" value="OYD15484.1"/>
    <property type="molecule type" value="Genomic_DNA"/>
</dbReference>
<protein>
    <submittedName>
        <fullName evidence="1">Uncharacterized protein</fullName>
    </submittedName>
</protein>
<dbReference type="Proteomes" id="UP000215559">
    <property type="component" value="Unassembled WGS sequence"/>
</dbReference>
<gene>
    <name evidence="2" type="ORF">CH330_05585</name>
    <name evidence="1" type="ORF">CH330_06670</name>
</gene>
<comment type="caution">
    <text evidence="1">The sequence shown here is derived from an EMBL/GenBank/DDBJ whole genome shotgun (WGS) entry which is preliminary data.</text>
</comment>
<dbReference type="InterPro" id="IPR026406">
    <property type="entry name" value="Ver/Plancto_CHP"/>
</dbReference>
<evidence type="ECO:0000313" key="3">
    <source>
        <dbReference type="Proteomes" id="UP000215559"/>
    </source>
</evidence>
<dbReference type="AlphaFoldDB" id="A0A235BRL7"/>